<protein>
    <recommendedName>
        <fullName evidence="3">DUF4283 domain-containing protein</fullName>
    </recommendedName>
</protein>
<name>A0ABR2R2T4_9ROSI</name>
<keyword evidence="2" id="KW-1185">Reference proteome</keyword>
<evidence type="ECO:0000313" key="1">
    <source>
        <dbReference type="EMBL" id="KAK9007258.1"/>
    </source>
</evidence>
<evidence type="ECO:0008006" key="3">
    <source>
        <dbReference type="Google" id="ProtNLM"/>
    </source>
</evidence>
<proteinExistence type="predicted"/>
<evidence type="ECO:0000313" key="2">
    <source>
        <dbReference type="Proteomes" id="UP001396334"/>
    </source>
</evidence>
<accession>A0ABR2R2T4</accession>
<reference evidence="1 2" key="1">
    <citation type="journal article" date="2024" name="G3 (Bethesda)">
        <title>Genome assembly of Hibiscus sabdariffa L. provides insights into metabolisms of medicinal natural products.</title>
        <authorList>
            <person name="Kim T."/>
        </authorList>
    </citation>
    <scope>NUCLEOTIDE SEQUENCE [LARGE SCALE GENOMIC DNA]</scope>
    <source>
        <strain evidence="1">TK-2024</strain>
        <tissue evidence="1">Old leaves</tissue>
    </source>
</reference>
<dbReference type="Proteomes" id="UP001396334">
    <property type="component" value="Unassembled WGS sequence"/>
</dbReference>
<dbReference type="EMBL" id="JBBPBN010000027">
    <property type="protein sequence ID" value="KAK9007258.1"/>
    <property type="molecule type" value="Genomic_DNA"/>
</dbReference>
<organism evidence="1 2">
    <name type="scientific">Hibiscus sabdariffa</name>
    <name type="common">roselle</name>
    <dbReference type="NCBI Taxonomy" id="183260"/>
    <lineage>
        <taxon>Eukaryota</taxon>
        <taxon>Viridiplantae</taxon>
        <taxon>Streptophyta</taxon>
        <taxon>Embryophyta</taxon>
        <taxon>Tracheophyta</taxon>
        <taxon>Spermatophyta</taxon>
        <taxon>Magnoliopsida</taxon>
        <taxon>eudicotyledons</taxon>
        <taxon>Gunneridae</taxon>
        <taxon>Pentapetalae</taxon>
        <taxon>rosids</taxon>
        <taxon>malvids</taxon>
        <taxon>Malvales</taxon>
        <taxon>Malvaceae</taxon>
        <taxon>Malvoideae</taxon>
        <taxon>Hibiscus</taxon>
    </lineage>
</organism>
<comment type="caution">
    <text evidence="1">The sequence shown here is derived from an EMBL/GenBank/DDBJ whole genome shotgun (WGS) entry which is preliminary data.</text>
</comment>
<gene>
    <name evidence="1" type="ORF">V6N11_051087</name>
</gene>
<sequence>MSEHNHSFGFEGYNRFQIVRCKRRIMPTRDTTLWVQGPLGGQSRRVDGVIDEEKLSVLETCALGLSGCEFETTYVVSGCPIDMICPSVSVEYASRCAWLSISGLPIHLWSEGSFRNIVGLWGKYLRVDAATEEPTSFERERSLIKTSIGGRIVERCVVDGAALSEQSQEASVASPRKNSPIEQVWDDSPHWHADQLWEIESARKGRRASVVVDGASDRVGCDHGGVCSEGDPDFAFMGIRSWEGFDIVHPSVSITEHDSFCVKVVGDCESVEKYGRVVDVNDEGAPSTAVLGLVGAAVAPVIESAHGGARSRRDRGRSAKGRSSLFQVVL</sequence>
<dbReference type="PANTHER" id="PTHR34427">
    <property type="entry name" value="DUF4283 DOMAIN PROTEIN"/>
    <property type="match status" value="1"/>
</dbReference>
<dbReference type="PANTHER" id="PTHR34427:SF5">
    <property type="entry name" value="DUF4283 DOMAIN-CONTAINING PROTEIN"/>
    <property type="match status" value="1"/>
</dbReference>